<dbReference type="RefSeq" id="WP_371938858.1">
    <property type="nucleotide sequence ID" value="NZ_JAXCEH010000001.1"/>
</dbReference>
<evidence type="ECO:0000313" key="3">
    <source>
        <dbReference type="Proteomes" id="UP001569904"/>
    </source>
</evidence>
<keyword evidence="3" id="KW-1185">Reference proteome</keyword>
<accession>A0ABV4QR25</accession>
<name>A0ABV4QR25_9ACTN</name>
<feature type="region of interest" description="Disordered" evidence="1">
    <location>
        <begin position="124"/>
        <end position="146"/>
    </location>
</feature>
<dbReference type="Proteomes" id="UP001569904">
    <property type="component" value="Unassembled WGS sequence"/>
</dbReference>
<reference evidence="2 3" key="1">
    <citation type="submission" date="2023-11" db="EMBL/GenBank/DDBJ databases">
        <title>Actinomadura monticuli sp. nov., isolated from volcanic ash.</title>
        <authorList>
            <person name="Lee S.D."/>
            <person name="Yang H."/>
            <person name="Kim I.S."/>
        </authorList>
    </citation>
    <scope>NUCLEOTIDE SEQUENCE [LARGE SCALE GENOMIC DNA]</scope>
    <source>
        <strain evidence="2 3">DSM 45346</strain>
    </source>
</reference>
<feature type="region of interest" description="Disordered" evidence="1">
    <location>
        <begin position="290"/>
        <end position="310"/>
    </location>
</feature>
<dbReference type="Pfam" id="PF19379">
    <property type="entry name" value="DUF5954"/>
    <property type="match status" value="1"/>
</dbReference>
<evidence type="ECO:0000256" key="1">
    <source>
        <dbReference type="SAM" id="MobiDB-lite"/>
    </source>
</evidence>
<sequence>MRGSDGAALDGDLPLWPPGRGPARLGEARALLTHPAVRWCGATYGVMERVAGGWMMSGMERTTPQDARDSLGWWFRGMARDGDVPETARAEYRRGAALLDRDRPDELTVAGRVFRVVRADRFRRFGPDGPEPPRPADPDALPEPRTRRDAHRFDHGLLPDAEVPGSAALLGERWEHVPAGPAVPPEATRDARRALATHPGIARLPTRFAVAEEDGGRWPAHGPFLHSPAAVREHMAAYFDLVVPLLQGASPRVLAACRAGADLLRDGSRRAEMSLLGRRFRVTRVDYVVRRGPDGPEPPRPSEQDLDEPV</sequence>
<comment type="caution">
    <text evidence="2">The sequence shown here is derived from an EMBL/GenBank/DDBJ whole genome shotgun (WGS) entry which is preliminary data.</text>
</comment>
<dbReference type="EMBL" id="JAXCEH010000001">
    <property type="protein sequence ID" value="MFA1552589.1"/>
    <property type="molecule type" value="Genomic_DNA"/>
</dbReference>
<gene>
    <name evidence="2" type="ORF">SM436_02685</name>
</gene>
<evidence type="ECO:0000313" key="2">
    <source>
        <dbReference type="EMBL" id="MFA1552589.1"/>
    </source>
</evidence>
<feature type="compositionally biased region" description="Basic and acidic residues" evidence="1">
    <location>
        <begin position="134"/>
        <end position="146"/>
    </location>
</feature>
<protein>
    <submittedName>
        <fullName evidence="2">DUF5954 family protein</fullName>
    </submittedName>
</protein>
<organism evidence="2 3">
    <name type="scientific">Actinomadura chokoriensis</name>
    <dbReference type="NCBI Taxonomy" id="454156"/>
    <lineage>
        <taxon>Bacteria</taxon>
        <taxon>Bacillati</taxon>
        <taxon>Actinomycetota</taxon>
        <taxon>Actinomycetes</taxon>
        <taxon>Streptosporangiales</taxon>
        <taxon>Thermomonosporaceae</taxon>
        <taxon>Actinomadura</taxon>
    </lineage>
</organism>
<dbReference type="InterPro" id="IPR045998">
    <property type="entry name" value="DUF5954"/>
</dbReference>
<proteinExistence type="predicted"/>